<dbReference type="InterPro" id="IPR001849">
    <property type="entry name" value="PH_domain"/>
</dbReference>
<keyword evidence="3" id="KW-1185">Reference proteome</keyword>
<dbReference type="Gene3D" id="2.30.29.30">
    <property type="entry name" value="Pleckstrin-homology domain (PH domain)/Phosphotyrosine-binding domain (PTB)"/>
    <property type="match status" value="1"/>
</dbReference>
<reference evidence="2 3" key="1">
    <citation type="submission" date="2019-07" db="EMBL/GenBank/DDBJ databases">
        <title>Genomics analysis of Aphanomyces spp. identifies a new class of oomycete effector associated with host adaptation.</title>
        <authorList>
            <person name="Gaulin E."/>
        </authorList>
    </citation>
    <scope>NUCLEOTIDE SEQUENCE [LARGE SCALE GENOMIC DNA]</scope>
    <source>
        <strain evidence="2 3">ATCC 201684</strain>
    </source>
</reference>
<sequence>MLLAAQLVQYSADSHDSSTLPLDIRVEWKATAKRRQEEKEHKEIAWKIDLDCLESFCTFTFMSLPAPLLQRHDSGYFQRDSINYVTAPPTSLFEKHLQEIYSSTTPIDGLKFFESAGYYDDSEGNTVLVFMKYAGLESFWGEETDPTNDESPVKKTDIQQYEENEENAVKEELFHDYMQSRAAVSKIHYETLKLRSNLEQTTNAGNNKETIAAIDRLRLKLFCDQDLEDETDDEGESEASFAGNYLAGINLNTPPSAMPPFYGHMRVLKPGRIHFFGSFNKRWFFLDFAKGELSFFQRSYWKIPKGKIDMKSVARISPINKTDFTIELIGENSLYVRASTAERMQSWVTLLLYARKQARQHDAMQTLRPIATNAFNSKPPSFLRAQELPPSFASERGSRIDSATGSHRRAGSWAPGKLYDRHKFGISSSSTQMATKDAIVAISIMNQLIPRPLM</sequence>
<organism evidence="2 3">
    <name type="scientific">Aphanomyces euteiches</name>
    <dbReference type="NCBI Taxonomy" id="100861"/>
    <lineage>
        <taxon>Eukaryota</taxon>
        <taxon>Sar</taxon>
        <taxon>Stramenopiles</taxon>
        <taxon>Oomycota</taxon>
        <taxon>Saprolegniomycetes</taxon>
        <taxon>Saprolegniales</taxon>
        <taxon>Verrucalvaceae</taxon>
        <taxon>Aphanomyces</taxon>
    </lineage>
</organism>
<dbReference type="PROSITE" id="PS50003">
    <property type="entry name" value="PH_DOMAIN"/>
    <property type="match status" value="1"/>
</dbReference>
<dbReference type="SUPFAM" id="SSF50729">
    <property type="entry name" value="PH domain-like"/>
    <property type="match status" value="1"/>
</dbReference>
<evidence type="ECO:0000313" key="2">
    <source>
        <dbReference type="EMBL" id="KAF0731713.1"/>
    </source>
</evidence>
<evidence type="ECO:0000313" key="3">
    <source>
        <dbReference type="Proteomes" id="UP000481153"/>
    </source>
</evidence>
<dbReference type="Pfam" id="PF00169">
    <property type="entry name" value="PH"/>
    <property type="match status" value="1"/>
</dbReference>
<name>A0A6G0WVZ0_9STRA</name>
<dbReference type="CDD" id="cd00821">
    <property type="entry name" value="PH"/>
    <property type="match status" value="1"/>
</dbReference>
<gene>
    <name evidence="2" type="ORF">Ae201684_011017</name>
</gene>
<dbReference type="SMART" id="SM00233">
    <property type="entry name" value="PH"/>
    <property type="match status" value="1"/>
</dbReference>
<dbReference type="AlphaFoldDB" id="A0A6G0WVZ0"/>
<dbReference type="VEuPathDB" id="FungiDB:AeMF1_002054"/>
<accession>A0A6G0WVZ0</accession>
<dbReference type="Proteomes" id="UP000481153">
    <property type="component" value="Unassembled WGS sequence"/>
</dbReference>
<feature type="domain" description="PH" evidence="1">
    <location>
        <begin position="266"/>
        <end position="356"/>
    </location>
</feature>
<dbReference type="EMBL" id="VJMJ01000140">
    <property type="protein sequence ID" value="KAF0731713.1"/>
    <property type="molecule type" value="Genomic_DNA"/>
</dbReference>
<protein>
    <recommendedName>
        <fullName evidence="1">PH domain-containing protein</fullName>
    </recommendedName>
</protein>
<proteinExistence type="predicted"/>
<evidence type="ECO:0000259" key="1">
    <source>
        <dbReference type="PROSITE" id="PS50003"/>
    </source>
</evidence>
<dbReference type="InterPro" id="IPR011993">
    <property type="entry name" value="PH-like_dom_sf"/>
</dbReference>
<comment type="caution">
    <text evidence="2">The sequence shown here is derived from an EMBL/GenBank/DDBJ whole genome shotgun (WGS) entry which is preliminary data.</text>
</comment>